<gene>
    <name evidence="1" type="ORF">T265_07204</name>
</gene>
<organism evidence="1 2">
    <name type="scientific">Opisthorchis viverrini</name>
    <name type="common">Southeast Asian liver fluke</name>
    <dbReference type="NCBI Taxonomy" id="6198"/>
    <lineage>
        <taxon>Eukaryota</taxon>
        <taxon>Metazoa</taxon>
        <taxon>Spiralia</taxon>
        <taxon>Lophotrochozoa</taxon>
        <taxon>Platyhelminthes</taxon>
        <taxon>Trematoda</taxon>
        <taxon>Digenea</taxon>
        <taxon>Opisthorchiida</taxon>
        <taxon>Opisthorchiata</taxon>
        <taxon>Opisthorchiidae</taxon>
        <taxon>Opisthorchis</taxon>
    </lineage>
</organism>
<dbReference type="CTD" id="20321383"/>
<reference evidence="1 2" key="1">
    <citation type="submission" date="2013-11" db="EMBL/GenBank/DDBJ databases">
        <title>Opisthorchis viverrini - life in the bile duct.</title>
        <authorList>
            <person name="Young N.D."/>
            <person name="Nagarajan N."/>
            <person name="Lin S.J."/>
            <person name="Korhonen P.K."/>
            <person name="Jex A.R."/>
            <person name="Hall R.S."/>
            <person name="Safavi-Hemami H."/>
            <person name="Kaewkong W."/>
            <person name="Bertrand D."/>
            <person name="Gao S."/>
            <person name="Seet Q."/>
            <person name="Wongkham S."/>
            <person name="Teh B.T."/>
            <person name="Wongkham C."/>
            <person name="Intapan P.M."/>
            <person name="Maleewong W."/>
            <person name="Yang X."/>
            <person name="Hu M."/>
            <person name="Wang Z."/>
            <person name="Hofmann A."/>
            <person name="Sternberg P.W."/>
            <person name="Tan P."/>
            <person name="Wang J."/>
            <person name="Gasser R.B."/>
        </authorList>
    </citation>
    <scope>NUCLEOTIDE SEQUENCE [LARGE SCALE GENOMIC DNA]</scope>
</reference>
<dbReference type="RefSeq" id="XP_009170924.1">
    <property type="nucleotide sequence ID" value="XM_009172660.1"/>
</dbReference>
<dbReference type="EMBL" id="KL596780">
    <property type="protein sequence ID" value="KER25329.1"/>
    <property type="molecule type" value="Genomic_DNA"/>
</dbReference>
<proteinExistence type="predicted"/>
<dbReference type="GeneID" id="20321383"/>
<accession>A0A075AC90</accession>
<dbReference type="AlphaFoldDB" id="A0A075AC90"/>
<sequence>MDSKNFRKCAPFANIQIELNDVYTSVSPEETLTFVPIVPQCRVSGRSHKMRRVCECRKQNEVSTEELKRVWLSPGPKDGTFVIDSML</sequence>
<name>A0A075AC90_OPIVI</name>
<dbReference type="Proteomes" id="UP000054324">
    <property type="component" value="Unassembled WGS sequence"/>
</dbReference>
<dbReference type="KEGG" id="ovi:T265_07204"/>
<keyword evidence="2" id="KW-1185">Reference proteome</keyword>
<evidence type="ECO:0000313" key="1">
    <source>
        <dbReference type="EMBL" id="KER25329.1"/>
    </source>
</evidence>
<evidence type="ECO:0000313" key="2">
    <source>
        <dbReference type="Proteomes" id="UP000054324"/>
    </source>
</evidence>
<protein>
    <submittedName>
        <fullName evidence="1">Uncharacterized protein</fullName>
    </submittedName>
</protein>